<accession>A0A2Z7CHL9</accession>
<name>A0A2Z7CHL9_9LAMI</name>
<evidence type="ECO:0000313" key="1">
    <source>
        <dbReference type="EMBL" id="KZV44256.1"/>
    </source>
</evidence>
<protein>
    <submittedName>
        <fullName evidence="1">Villin-2-like</fullName>
    </submittedName>
</protein>
<organism evidence="1 2">
    <name type="scientific">Dorcoceras hygrometricum</name>
    <dbReference type="NCBI Taxonomy" id="472368"/>
    <lineage>
        <taxon>Eukaryota</taxon>
        <taxon>Viridiplantae</taxon>
        <taxon>Streptophyta</taxon>
        <taxon>Embryophyta</taxon>
        <taxon>Tracheophyta</taxon>
        <taxon>Spermatophyta</taxon>
        <taxon>Magnoliopsida</taxon>
        <taxon>eudicotyledons</taxon>
        <taxon>Gunneridae</taxon>
        <taxon>Pentapetalae</taxon>
        <taxon>asterids</taxon>
        <taxon>lamiids</taxon>
        <taxon>Lamiales</taxon>
        <taxon>Gesneriaceae</taxon>
        <taxon>Didymocarpoideae</taxon>
        <taxon>Trichosporeae</taxon>
        <taxon>Loxocarpinae</taxon>
        <taxon>Dorcoceras</taxon>
    </lineage>
</organism>
<dbReference type="EMBL" id="KQ997096">
    <property type="protein sequence ID" value="KZV44256.1"/>
    <property type="molecule type" value="Genomic_DNA"/>
</dbReference>
<dbReference type="AlphaFoldDB" id="A0A2Z7CHL9"/>
<gene>
    <name evidence="1" type="ORF">F511_10375</name>
</gene>
<reference evidence="1 2" key="1">
    <citation type="journal article" date="2015" name="Proc. Natl. Acad. Sci. U.S.A.">
        <title>The resurrection genome of Boea hygrometrica: A blueprint for survival of dehydration.</title>
        <authorList>
            <person name="Xiao L."/>
            <person name="Yang G."/>
            <person name="Zhang L."/>
            <person name="Yang X."/>
            <person name="Zhao S."/>
            <person name="Ji Z."/>
            <person name="Zhou Q."/>
            <person name="Hu M."/>
            <person name="Wang Y."/>
            <person name="Chen M."/>
            <person name="Xu Y."/>
            <person name="Jin H."/>
            <person name="Xiao X."/>
            <person name="Hu G."/>
            <person name="Bao F."/>
            <person name="Hu Y."/>
            <person name="Wan P."/>
            <person name="Li L."/>
            <person name="Deng X."/>
            <person name="Kuang T."/>
            <person name="Xiang C."/>
            <person name="Zhu J.K."/>
            <person name="Oliver M.J."/>
            <person name="He Y."/>
        </authorList>
    </citation>
    <scope>NUCLEOTIDE SEQUENCE [LARGE SCALE GENOMIC DNA]</scope>
    <source>
        <strain evidence="2">cv. XS01</strain>
    </source>
</reference>
<sequence>MMTPAYLMKEAVISNDNVSIAGWKKSRISNHDEAQEWISDDDISSDVIIISNSVDGLAMIKPVGTSSKRNQQTATVIIASCCNSRKLQEIQTRSNQSQAAMYQSQATVYPVAGYSVLHIQSTGNPDTKKLKEITRRSNSVDGLAMIKPAGTSSKRNQQTATVIIASCCTSRKLQEIQTRSNQSQAEMYQSQATVYPVAGYSVLHIQSTGNPDTKNLKEITRRSS</sequence>
<proteinExistence type="predicted"/>
<dbReference type="Proteomes" id="UP000250235">
    <property type="component" value="Unassembled WGS sequence"/>
</dbReference>
<evidence type="ECO:0000313" key="2">
    <source>
        <dbReference type="Proteomes" id="UP000250235"/>
    </source>
</evidence>
<keyword evidence="2" id="KW-1185">Reference proteome</keyword>